<dbReference type="CDD" id="cd05233">
    <property type="entry name" value="SDR_c"/>
    <property type="match status" value="1"/>
</dbReference>
<dbReference type="PANTHER" id="PTHR24322">
    <property type="entry name" value="PKSB"/>
    <property type="match status" value="1"/>
</dbReference>
<evidence type="ECO:0000313" key="5">
    <source>
        <dbReference type="Proteomes" id="UP001595957"/>
    </source>
</evidence>
<sequence length="323" mass="34784">MKDLSGRTAIVTGGGTGMGRELVRQLAAAGCSVATCDVSEENLAETMVLVDADRLPEAVRVTSHIADVSREADLTRFREEFQAEHGTDRLNLLFNNAAIGGGGSMFTDSREHWDRTFAVVWGGVYLSVRAFLPLLVAADEARIINMSSLNGLWGSIGPSAPHTAYVAGKFAVRGFTEALMIDLALNAPHVQASVVMPGHVGTPISANTRRYLSGGKSDELSPEKVEQIRARLAAAGRRGEALSDEHIQAEAALFARRFEEEAPTTAAQAAAEILTAVRAGEWRILVGEDAKLTDAMVRAEPERAYTPEFFARVQSKVKWMFAG</sequence>
<proteinExistence type="inferred from homology"/>
<dbReference type="PROSITE" id="PS00061">
    <property type="entry name" value="ADH_SHORT"/>
    <property type="match status" value="1"/>
</dbReference>
<organism evidence="4 5">
    <name type="scientific">Sphingobium tyrosinilyticum</name>
    <dbReference type="NCBI Taxonomy" id="2715436"/>
    <lineage>
        <taxon>Bacteria</taxon>
        <taxon>Pseudomonadati</taxon>
        <taxon>Pseudomonadota</taxon>
        <taxon>Alphaproteobacteria</taxon>
        <taxon>Sphingomonadales</taxon>
        <taxon>Sphingomonadaceae</taxon>
        <taxon>Sphingobium</taxon>
    </lineage>
</organism>
<dbReference type="Proteomes" id="UP001595957">
    <property type="component" value="Unassembled WGS sequence"/>
</dbReference>
<dbReference type="InterPro" id="IPR020904">
    <property type="entry name" value="Sc_DH/Rdtase_CS"/>
</dbReference>
<keyword evidence="5" id="KW-1185">Reference proteome</keyword>
<dbReference type="InterPro" id="IPR036291">
    <property type="entry name" value="NAD(P)-bd_dom_sf"/>
</dbReference>
<dbReference type="EMBL" id="JBHSFZ010000058">
    <property type="protein sequence ID" value="MFC4595786.1"/>
    <property type="molecule type" value="Genomic_DNA"/>
</dbReference>
<dbReference type="EC" id="1.-.-.-" evidence="4"/>
<dbReference type="PRINTS" id="PR00081">
    <property type="entry name" value="GDHRDH"/>
</dbReference>
<dbReference type="InterPro" id="IPR002347">
    <property type="entry name" value="SDR_fam"/>
</dbReference>
<evidence type="ECO:0000256" key="2">
    <source>
        <dbReference type="ARBA" id="ARBA00023002"/>
    </source>
</evidence>
<dbReference type="SUPFAM" id="SSF51735">
    <property type="entry name" value="NAD(P)-binding Rossmann-fold domains"/>
    <property type="match status" value="1"/>
</dbReference>
<evidence type="ECO:0000256" key="3">
    <source>
        <dbReference type="RuleBase" id="RU000363"/>
    </source>
</evidence>
<keyword evidence="2 4" id="KW-0560">Oxidoreductase</keyword>
<comment type="caution">
    <text evidence="4">The sequence shown here is derived from an EMBL/GenBank/DDBJ whole genome shotgun (WGS) entry which is preliminary data.</text>
</comment>
<evidence type="ECO:0000256" key="1">
    <source>
        <dbReference type="ARBA" id="ARBA00006484"/>
    </source>
</evidence>
<dbReference type="Gene3D" id="3.40.50.720">
    <property type="entry name" value="NAD(P)-binding Rossmann-like Domain"/>
    <property type="match status" value="1"/>
</dbReference>
<dbReference type="RefSeq" id="WP_380806413.1">
    <property type="nucleotide sequence ID" value="NZ_JBHSFZ010000058.1"/>
</dbReference>
<dbReference type="GO" id="GO:0016491">
    <property type="term" value="F:oxidoreductase activity"/>
    <property type="evidence" value="ECO:0007669"/>
    <property type="project" value="UniProtKB-KW"/>
</dbReference>
<gene>
    <name evidence="4" type="ORF">ACFO3E_16620</name>
</gene>
<comment type="similarity">
    <text evidence="1 3">Belongs to the short-chain dehydrogenases/reductases (SDR) family.</text>
</comment>
<accession>A0ABV9F4W5</accession>
<reference evidence="5" key="1">
    <citation type="journal article" date="2019" name="Int. J. Syst. Evol. Microbiol.">
        <title>The Global Catalogue of Microorganisms (GCM) 10K type strain sequencing project: providing services to taxonomists for standard genome sequencing and annotation.</title>
        <authorList>
            <consortium name="The Broad Institute Genomics Platform"/>
            <consortium name="The Broad Institute Genome Sequencing Center for Infectious Disease"/>
            <person name="Wu L."/>
            <person name="Ma J."/>
        </authorList>
    </citation>
    <scope>NUCLEOTIDE SEQUENCE [LARGE SCALE GENOMIC DNA]</scope>
    <source>
        <strain evidence="5">NBRC 103632</strain>
    </source>
</reference>
<dbReference type="Pfam" id="PF00106">
    <property type="entry name" value="adh_short"/>
    <property type="match status" value="1"/>
</dbReference>
<dbReference type="PRINTS" id="PR00080">
    <property type="entry name" value="SDRFAMILY"/>
</dbReference>
<name>A0ABV9F4W5_9SPHN</name>
<protein>
    <submittedName>
        <fullName evidence="4">SDR family NAD(P)-dependent oxidoreductase</fullName>
        <ecNumber evidence="4">1.-.-.-</ecNumber>
    </submittedName>
</protein>
<evidence type="ECO:0000313" key="4">
    <source>
        <dbReference type="EMBL" id="MFC4595786.1"/>
    </source>
</evidence>
<dbReference type="PANTHER" id="PTHR24322:SF736">
    <property type="entry name" value="RETINOL DEHYDROGENASE 10"/>
    <property type="match status" value="1"/>
</dbReference>